<dbReference type="GO" id="GO:0016829">
    <property type="term" value="F:lyase activity"/>
    <property type="evidence" value="ECO:0007669"/>
    <property type="project" value="UniProtKB-KW"/>
</dbReference>
<dbReference type="InterPro" id="IPR040523">
    <property type="entry name" value="AsnC_trans_reg2"/>
</dbReference>
<dbReference type="Pfam" id="PF22451">
    <property type="entry name" value="NirdL-like_HTH"/>
    <property type="match status" value="1"/>
</dbReference>
<evidence type="ECO:0000259" key="7">
    <source>
        <dbReference type="Pfam" id="PF22451"/>
    </source>
</evidence>
<accession>A0A645CVD2</accession>
<organism evidence="8">
    <name type="scientific">bioreactor metagenome</name>
    <dbReference type="NCBI Taxonomy" id="1076179"/>
    <lineage>
        <taxon>unclassified sequences</taxon>
        <taxon>metagenomes</taxon>
        <taxon>ecological metagenomes</taxon>
    </lineage>
</organism>
<name>A0A645CVD2_9ZZZZ</name>
<keyword evidence="1" id="KW-0456">Lyase</keyword>
<evidence type="ECO:0000256" key="3">
    <source>
        <dbReference type="ARBA" id="ARBA00023457"/>
    </source>
</evidence>
<evidence type="ECO:0000313" key="8">
    <source>
        <dbReference type="EMBL" id="MPM81096.1"/>
    </source>
</evidence>
<evidence type="ECO:0000256" key="5">
    <source>
        <dbReference type="ARBA" id="ARBA00048470"/>
    </source>
</evidence>
<gene>
    <name evidence="8" type="ORF">SDC9_128148</name>
</gene>
<proteinExistence type="inferred from homology"/>
<dbReference type="EMBL" id="VSSQ01030536">
    <property type="protein sequence ID" value="MPM81096.1"/>
    <property type="molecule type" value="Genomic_DNA"/>
</dbReference>
<evidence type="ECO:0000259" key="6">
    <source>
        <dbReference type="Pfam" id="PF17805"/>
    </source>
</evidence>
<dbReference type="Gene3D" id="3.30.70.3460">
    <property type="match status" value="1"/>
</dbReference>
<comment type="catalytic activity">
    <reaction evidence="5">
        <text>siroheme + 2 H(+) = 12,18-didecarboxysiroheme + 2 CO2</text>
        <dbReference type="Rhea" id="RHEA:19093"/>
        <dbReference type="ChEBI" id="CHEBI:15378"/>
        <dbReference type="ChEBI" id="CHEBI:16526"/>
        <dbReference type="ChEBI" id="CHEBI:60052"/>
        <dbReference type="ChEBI" id="CHEBI:140497"/>
        <dbReference type="EC" id="4.1.1.111"/>
    </reaction>
</comment>
<feature type="domain" description="Siroheme decarboxylase NirL-like HTH" evidence="7">
    <location>
        <begin position="4"/>
        <end position="38"/>
    </location>
</feature>
<comment type="similarity">
    <text evidence="3">Belongs to the Ahb/Nir family.</text>
</comment>
<dbReference type="InterPro" id="IPR050684">
    <property type="entry name" value="HTH-Siroheme_Decarb"/>
</dbReference>
<evidence type="ECO:0000256" key="4">
    <source>
        <dbReference type="ARBA" id="ARBA00023471"/>
    </source>
</evidence>
<feature type="domain" description="Siroheme decarboxylase AsnC-like ligand binding" evidence="6">
    <location>
        <begin position="52"/>
        <end position="137"/>
    </location>
</feature>
<reference evidence="8" key="1">
    <citation type="submission" date="2019-08" db="EMBL/GenBank/DDBJ databases">
        <authorList>
            <person name="Kucharzyk K."/>
            <person name="Murdoch R.W."/>
            <person name="Higgins S."/>
            <person name="Loffler F."/>
        </authorList>
    </citation>
    <scope>NUCLEOTIDE SEQUENCE</scope>
</reference>
<evidence type="ECO:0000256" key="2">
    <source>
        <dbReference type="ARBA" id="ARBA00023444"/>
    </source>
</evidence>
<sequence length="158" mass="18006">MAEHGLPLTERPYDLWAGQLGQSVDAVLAQLQRWLTQRTLARFGVVVRHHELGYTANAMTVFDVPDDEVDACGEHLACQPGVTLAYRRARAGHWHYNLYCMVHGRERDEVHSLVQQAAERAGIAHRQRAVLFSLRRFTQRGPRRFSTHISEETLHAQG</sequence>
<dbReference type="PANTHER" id="PTHR43413:SF1">
    <property type="entry name" value="SIROHEME DECARBOXYLASE NIRL SUBUNIT"/>
    <property type="match status" value="1"/>
</dbReference>
<dbReference type="AlphaFoldDB" id="A0A645CVD2"/>
<protein>
    <recommendedName>
        <fullName evidence="4">siroheme decarboxylase</fullName>
        <ecNumber evidence="4">4.1.1.111</ecNumber>
    </recommendedName>
</protein>
<dbReference type="EC" id="4.1.1.111" evidence="4"/>
<evidence type="ECO:0000256" key="1">
    <source>
        <dbReference type="ARBA" id="ARBA00023239"/>
    </source>
</evidence>
<comment type="pathway">
    <text evidence="2">Porphyrin-containing compound metabolism.</text>
</comment>
<comment type="caution">
    <text evidence="8">The sequence shown here is derived from an EMBL/GenBank/DDBJ whole genome shotgun (WGS) entry which is preliminary data.</text>
</comment>
<dbReference type="InterPro" id="IPR053953">
    <property type="entry name" value="NirdL-like_HTH"/>
</dbReference>
<dbReference type="Pfam" id="PF17805">
    <property type="entry name" value="AsnC_trans_reg2"/>
    <property type="match status" value="1"/>
</dbReference>
<dbReference type="PANTHER" id="PTHR43413">
    <property type="entry name" value="TRANSCRIPTIONAL REGULATOR, ASNC FAMILY"/>
    <property type="match status" value="1"/>
</dbReference>